<keyword evidence="1" id="KW-0479">Metal-binding</keyword>
<keyword evidence="2" id="KW-0677">Repeat</keyword>
<evidence type="ECO:0000313" key="8">
    <source>
        <dbReference type="Proteomes" id="UP001054252"/>
    </source>
</evidence>
<feature type="domain" description="Phorbol-ester/DAG-type" evidence="6">
    <location>
        <begin position="9"/>
        <end position="57"/>
    </location>
</feature>
<feature type="domain" description="Phorbol-ester/DAG-type" evidence="6">
    <location>
        <begin position="368"/>
        <end position="415"/>
    </location>
</feature>
<feature type="region of interest" description="Disordered" evidence="5">
    <location>
        <begin position="480"/>
        <end position="514"/>
    </location>
</feature>
<evidence type="ECO:0000256" key="2">
    <source>
        <dbReference type="ARBA" id="ARBA00022737"/>
    </source>
</evidence>
<dbReference type="InterPro" id="IPR002219">
    <property type="entry name" value="PKC_DAG/PE"/>
</dbReference>
<sequence>MAVSHFSHEHPLTLVEVEEEDLECNGCGRFLAGPVYNCRDCDFNLHKSCFDLPTEVSHRFHQDHPLFLRFLDEESNCTRCFDTCVGFIYHCSECSFTLDHKCAVLTNISVQEAGQEKNSIDHFLHNHSLTFHNKFPTSKLSCPVCRLRPSGRPVYFCFDCSLFIHKSCIWEIQPEIQNPFHHHSLIAFSTISFEECASCKMNFKGISYCCLKCGFHLHVQCADSAKQMTTLKLKRCEHNFYYFESKIDSLFMCDACNTSCIGSFYRSVRCDLNLHFECIPLPESIFKCKFHKHKPLVFKDEYVDEEYIEGHYCDFCEELRNPKESVYYCDECKSAAHIACVMEDQRMEVRSYMVPRKVSSWRLHFIHEHPLFEEQVEGKLCCDGCSQMISGPAYGCEQCNFHVHKSCTELPFEIRHPRHPMHPLFLVQNESGCLKCDYDRYSDDGYSDDGYSGWSYHCGMCTVSIHLKCASLTMEEEEKEVHISDTKEWEEEATEGSDKESKWKASSAAMVAPR</sequence>
<name>A0AAV5MN88_9ROSI</name>
<dbReference type="SMART" id="SM00249">
    <property type="entry name" value="PHD"/>
    <property type="match status" value="4"/>
</dbReference>
<dbReference type="SMART" id="SM00109">
    <property type="entry name" value="C1"/>
    <property type="match status" value="5"/>
</dbReference>
<comment type="caution">
    <text evidence="7">The sequence shown here is derived from an EMBL/GenBank/DDBJ whole genome shotgun (WGS) entry which is preliminary data.</text>
</comment>
<organism evidence="7 8">
    <name type="scientific">Rubroshorea leprosula</name>
    <dbReference type="NCBI Taxonomy" id="152421"/>
    <lineage>
        <taxon>Eukaryota</taxon>
        <taxon>Viridiplantae</taxon>
        <taxon>Streptophyta</taxon>
        <taxon>Embryophyta</taxon>
        <taxon>Tracheophyta</taxon>
        <taxon>Spermatophyta</taxon>
        <taxon>Magnoliopsida</taxon>
        <taxon>eudicotyledons</taxon>
        <taxon>Gunneridae</taxon>
        <taxon>Pentapetalae</taxon>
        <taxon>rosids</taxon>
        <taxon>malvids</taxon>
        <taxon>Malvales</taxon>
        <taxon>Dipterocarpaceae</taxon>
        <taxon>Rubroshorea</taxon>
    </lineage>
</organism>
<dbReference type="PANTHER" id="PTHR46288:SF27">
    <property type="entry name" value="CYSTEINE_HISTIDINE-RICH C1 DOMAIN FAMILY PROTEIN"/>
    <property type="match status" value="1"/>
</dbReference>
<dbReference type="SUPFAM" id="SSF57889">
    <property type="entry name" value="Cysteine-rich domain"/>
    <property type="match status" value="6"/>
</dbReference>
<dbReference type="EMBL" id="BPVZ01000425">
    <property type="protein sequence ID" value="GKV51034.1"/>
    <property type="molecule type" value="Genomic_DNA"/>
</dbReference>
<evidence type="ECO:0000256" key="5">
    <source>
        <dbReference type="SAM" id="MobiDB-lite"/>
    </source>
</evidence>
<dbReference type="InterPro" id="IPR004146">
    <property type="entry name" value="DC1"/>
</dbReference>
<proteinExistence type="predicted"/>
<keyword evidence="8" id="KW-1185">Reference proteome</keyword>
<evidence type="ECO:0000256" key="3">
    <source>
        <dbReference type="ARBA" id="ARBA00022771"/>
    </source>
</evidence>
<dbReference type="InterPro" id="IPR001965">
    <property type="entry name" value="Znf_PHD"/>
</dbReference>
<dbReference type="PANTHER" id="PTHR46288">
    <property type="entry name" value="PHORBOL-ESTER/DAG-TYPE DOMAIN-CONTAINING PROTEIN"/>
    <property type="match status" value="1"/>
</dbReference>
<dbReference type="Pfam" id="PF03107">
    <property type="entry name" value="C1_2"/>
    <property type="match status" value="4"/>
</dbReference>
<evidence type="ECO:0000256" key="1">
    <source>
        <dbReference type="ARBA" id="ARBA00022723"/>
    </source>
</evidence>
<reference evidence="7 8" key="1">
    <citation type="journal article" date="2021" name="Commun. Biol.">
        <title>The genome of Shorea leprosula (Dipterocarpaceae) highlights the ecological relevance of drought in aseasonal tropical rainforests.</title>
        <authorList>
            <person name="Ng K.K.S."/>
            <person name="Kobayashi M.J."/>
            <person name="Fawcett J.A."/>
            <person name="Hatakeyama M."/>
            <person name="Paape T."/>
            <person name="Ng C.H."/>
            <person name="Ang C.C."/>
            <person name="Tnah L.H."/>
            <person name="Lee C.T."/>
            <person name="Nishiyama T."/>
            <person name="Sese J."/>
            <person name="O'Brien M.J."/>
            <person name="Copetti D."/>
            <person name="Mohd Noor M.I."/>
            <person name="Ong R.C."/>
            <person name="Putra M."/>
            <person name="Sireger I.Z."/>
            <person name="Indrioko S."/>
            <person name="Kosugi Y."/>
            <person name="Izuno A."/>
            <person name="Isagi Y."/>
            <person name="Lee S.L."/>
            <person name="Shimizu K.K."/>
        </authorList>
    </citation>
    <scope>NUCLEOTIDE SEQUENCE [LARGE SCALE GENOMIC DNA]</scope>
    <source>
        <strain evidence="7">214</strain>
    </source>
</reference>
<dbReference type="PROSITE" id="PS50081">
    <property type="entry name" value="ZF_DAG_PE_2"/>
    <property type="match status" value="2"/>
</dbReference>
<accession>A0AAV5MN88</accession>
<dbReference type="Proteomes" id="UP001054252">
    <property type="component" value="Unassembled WGS sequence"/>
</dbReference>
<dbReference type="Gene3D" id="3.30.60.20">
    <property type="match status" value="2"/>
</dbReference>
<evidence type="ECO:0000259" key="6">
    <source>
        <dbReference type="PROSITE" id="PS50081"/>
    </source>
</evidence>
<gene>
    <name evidence="7" type="ORF">SLEP1_g57711</name>
</gene>
<dbReference type="InterPro" id="IPR046349">
    <property type="entry name" value="C1-like_sf"/>
</dbReference>
<dbReference type="AlphaFoldDB" id="A0AAV5MN88"/>
<evidence type="ECO:0000313" key="7">
    <source>
        <dbReference type="EMBL" id="GKV51034.1"/>
    </source>
</evidence>
<dbReference type="GO" id="GO:0008270">
    <property type="term" value="F:zinc ion binding"/>
    <property type="evidence" value="ECO:0007669"/>
    <property type="project" value="UniProtKB-KW"/>
</dbReference>
<protein>
    <recommendedName>
        <fullName evidence="6">Phorbol-ester/DAG-type domain-containing protein</fullName>
    </recommendedName>
</protein>
<keyword evidence="4" id="KW-0862">Zinc</keyword>
<evidence type="ECO:0000256" key="4">
    <source>
        <dbReference type="ARBA" id="ARBA00022833"/>
    </source>
</evidence>
<keyword evidence="3" id="KW-0863">Zinc-finger</keyword>